<organism evidence="1 2">
    <name type="scientific">Xylaria curta</name>
    <dbReference type="NCBI Taxonomy" id="42375"/>
    <lineage>
        <taxon>Eukaryota</taxon>
        <taxon>Fungi</taxon>
        <taxon>Dikarya</taxon>
        <taxon>Ascomycota</taxon>
        <taxon>Pezizomycotina</taxon>
        <taxon>Sordariomycetes</taxon>
        <taxon>Xylariomycetidae</taxon>
        <taxon>Xylariales</taxon>
        <taxon>Xylariaceae</taxon>
        <taxon>Xylaria</taxon>
    </lineage>
</organism>
<protein>
    <submittedName>
        <fullName evidence="1">Uncharacterized protein</fullName>
    </submittedName>
</protein>
<dbReference type="EMBL" id="JAPDGR010000522">
    <property type="protein sequence ID" value="KAJ2989488.1"/>
    <property type="molecule type" value="Genomic_DNA"/>
</dbReference>
<comment type="caution">
    <text evidence="1">The sequence shown here is derived from an EMBL/GenBank/DDBJ whole genome shotgun (WGS) entry which is preliminary data.</text>
</comment>
<evidence type="ECO:0000313" key="1">
    <source>
        <dbReference type="EMBL" id="KAJ2989488.1"/>
    </source>
</evidence>
<reference evidence="1" key="1">
    <citation type="submission" date="2022-10" db="EMBL/GenBank/DDBJ databases">
        <title>Genome Sequence of Xylaria curta.</title>
        <authorList>
            <person name="Buettner E."/>
        </authorList>
    </citation>
    <scope>NUCLEOTIDE SEQUENCE</scope>
    <source>
        <strain evidence="1">Babe10</strain>
    </source>
</reference>
<sequence length="698" mass="77722">MSSRIEKREQSRVFKHPPWLGFRHDGYRIVPLAEYLVIRKEDHPPGQKNFAASTQSLLTFGLLEAVVEQHIPESKLVKNKSGRLVMTKDNIIEIVQDFIERIKAGREEELEPWLNRIHTSLSQAHSLMVSILKSRFTAFDVLGDDAPSVVCFIALISEALVNAKRAFPPTLSPKGFSWSMIWTPPTRKTLVGEMIADGWCPYIVEYLVSTVSVSSLEHAFLHGPTEDNKDHSDCSTKACETYFVDEKAYTPKHLSSCQFSKVQPSTSCNYSRPPLEEVKKLVLGEDIPVITVVDESHESPIDLKIHRASDVPYVAISHVWADGLGSTTEIGLPTCQLRRLASLVSKILPGAAFWTDGLCIPRAADTRKKAIGMMARTYSEAAAVLVLDGGLQLCHSTKPPDVKVLRVLTSRWMRRLWTLQEAVLAKELYLVFADTPLLLKDIIPHPDDMLLSPSLTNLAGELFPLTKLSKFDSYAIGDVARSLRWRTTKRPSDETLAIASLLGVHASTLVDLTPENRMIQLIQDIGKFPKNVLFLSGAKLQVPGFRWAMASFMASHAGSPGELMLSTQKPEAVLTARGLKAVYYALIFPKTTFERGKPWKLKNQKTSQLYEVRDLSSPVPSYTCDMLLLLESIPNGNATICVAVLRSPRTPEVESDGSFTVDCEYKRRLVISDEGAFEDHIEGAILFEMYGKLSVCVG</sequence>
<accession>A0ACC1PBX9</accession>
<keyword evidence="2" id="KW-1185">Reference proteome</keyword>
<gene>
    <name evidence="1" type="ORF">NUW58_g3440</name>
</gene>
<dbReference type="Proteomes" id="UP001143856">
    <property type="component" value="Unassembled WGS sequence"/>
</dbReference>
<proteinExistence type="predicted"/>
<evidence type="ECO:0000313" key="2">
    <source>
        <dbReference type="Proteomes" id="UP001143856"/>
    </source>
</evidence>
<name>A0ACC1PBX9_9PEZI</name>